<reference evidence="9 10" key="1">
    <citation type="submission" date="2021-02" db="EMBL/GenBank/DDBJ databases">
        <title>Plant Genome Project.</title>
        <authorList>
            <person name="Zhang R.-G."/>
        </authorList>
    </citation>
    <scope>NUCLEOTIDE SEQUENCE [LARGE SCALE GENOMIC DNA]</scope>
    <source>
        <tissue evidence="9">Leaves</tissue>
    </source>
</reference>
<keyword evidence="3 7" id="KW-0507">mRNA processing</keyword>
<evidence type="ECO:0000256" key="7">
    <source>
        <dbReference type="RuleBase" id="RU367071"/>
    </source>
</evidence>
<evidence type="ECO:0000256" key="5">
    <source>
        <dbReference type="ARBA" id="ARBA00023187"/>
    </source>
</evidence>
<proteinExistence type="inferred from homology"/>
<evidence type="ECO:0000256" key="2">
    <source>
        <dbReference type="ARBA" id="ARBA00007203"/>
    </source>
</evidence>
<dbReference type="EMBL" id="JAFEMO010000002">
    <property type="protein sequence ID" value="KAH7575588.1"/>
    <property type="molecule type" value="Genomic_DNA"/>
</dbReference>
<evidence type="ECO:0000256" key="6">
    <source>
        <dbReference type="ARBA" id="ARBA00023242"/>
    </source>
</evidence>
<keyword evidence="4 7" id="KW-0747">Spliceosome</keyword>
<dbReference type="InterPro" id="IPR021715">
    <property type="entry name" value="Slu7_dom"/>
</dbReference>
<comment type="similarity">
    <text evidence="2 7">Belongs to the SLU7 family.</text>
</comment>
<feature type="domain" description="Pre-mRNA-splicing factor SLU7" evidence="8">
    <location>
        <begin position="44"/>
        <end position="101"/>
    </location>
</feature>
<comment type="subcellular location">
    <subcellularLocation>
        <location evidence="1 7">Nucleus</location>
    </subcellularLocation>
</comment>
<comment type="subunit">
    <text evidence="7">Associated with the spliceosome.</text>
</comment>
<evidence type="ECO:0000256" key="3">
    <source>
        <dbReference type="ARBA" id="ARBA00022664"/>
    </source>
</evidence>
<evidence type="ECO:0000313" key="9">
    <source>
        <dbReference type="EMBL" id="KAH7575588.1"/>
    </source>
</evidence>
<gene>
    <name evidence="9" type="ORF">JRO89_XS02G0156700</name>
</gene>
<dbReference type="InterPro" id="IPR039974">
    <property type="entry name" value="Splicing_factor_SLU7"/>
</dbReference>
<evidence type="ECO:0000313" key="10">
    <source>
        <dbReference type="Proteomes" id="UP000827721"/>
    </source>
</evidence>
<dbReference type="Pfam" id="PF11708">
    <property type="entry name" value="Slu7"/>
    <property type="match status" value="1"/>
</dbReference>
<name>A0ABQ8IGF8_9ROSI</name>
<dbReference type="PANTHER" id="PTHR12942:SF2">
    <property type="entry name" value="PRE-MRNA-SPLICING FACTOR SLU7"/>
    <property type="match status" value="1"/>
</dbReference>
<sequence length="102" mass="11746">MVEGVDYVTQMRRVRGERGHLDQLGDDSGLPELPHQRRFRLDSQQLNLRIREETAKYLLNLDVNSAYYDPITRYIREDPLPDAGSNEKFYGASASGQNFVKS</sequence>
<evidence type="ECO:0000256" key="1">
    <source>
        <dbReference type="ARBA" id="ARBA00004123"/>
    </source>
</evidence>
<keyword evidence="5 7" id="KW-0508">mRNA splicing</keyword>
<dbReference type="PANTHER" id="PTHR12942">
    <property type="entry name" value="STEP II SPLICING FACTOR SLU7"/>
    <property type="match status" value="1"/>
</dbReference>
<dbReference type="Proteomes" id="UP000827721">
    <property type="component" value="Unassembled WGS sequence"/>
</dbReference>
<accession>A0ABQ8IGF8</accession>
<comment type="function">
    <text evidence="7">Involved in pre-mRNA splicing.</text>
</comment>
<evidence type="ECO:0000256" key="4">
    <source>
        <dbReference type="ARBA" id="ARBA00022728"/>
    </source>
</evidence>
<evidence type="ECO:0000259" key="8">
    <source>
        <dbReference type="Pfam" id="PF11708"/>
    </source>
</evidence>
<protein>
    <recommendedName>
        <fullName evidence="7">Pre-mRNA-splicing factor SLU7</fullName>
    </recommendedName>
</protein>
<keyword evidence="6 7" id="KW-0539">Nucleus</keyword>
<comment type="caution">
    <text evidence="9">The sequence shown here is derived from an EMBL/GenBank/DDBJ whole genome shotgun (WGS) entry which is preliminary data.</text>
</comment>
<keyword evidence="10" id="KW-1185">Reference proteome</keyword>
<organism evidence="9 10">
    <name type="scientific">Xanthoceras sorbifolium</name>
    <dbReference type="NCBI Taxonomy" id="99658"/>
    <lineage>
        <taxon>Eukaryota</taxon>
        <taxon>Viridiplantae</taxon>
        <taxon>Streptophyta</taxon>
        <taxon>Embryophyta</taxon>
        <taxon>Tracheophyta</taxon>
        <taxon>Spermatophyta</taxon>
        <taxon>Magnoliopsida</taxon>
        <taxon>eudicotyledons</taxon>
        <taxon>Gunneridae</taxon>
        <taxon>Pentapetalae</taxon>
        <taxon>rosids</taxon>
        <taxon>malvids</taxon>
        <taxon>Sapindales</taxon>
        <taxon>Sapindaceae</taxon>
        <taxon>Xanthoceroideae</taxon>
        <taxon>Xanthoceras</taxon>
    </lineage>
</organism>